<dbReference type="EMBL" id="HG316459">
    <property type="protein sequence ID" value="CDF90292.1"/>
    <property type="molecule type" value="Genomic_DNA"/>
</dbReference>
<dbReference type="Proteomes" id="UP000019375">
    <property type="component" value="Unassembled WGS sequence"/>
</dbReference>
<evidence type="ECO:0000256" key="4">
    <source>
        <dbReference type="ARBA" id="ARBA00022892"/>
    </source>
</evidence>
<dbReference type="OrthoDB" id="9984275at2759"/>
<name>A0A8J2T8L3_ZYGB2</name>
<evidence type="ECO:0000256" key="6">
    <source>
        <dbReference type="ARBA" id="ARBA00023136"/>
    </source>
</evidence>
<dbReference type="GO" id="GO:0005483">
    <property type="term" value="F:soluble NSF attachment protein activity"/>
    <property type="evidence" value="ECO:0007669"/>
    <property type="project" value="UniProtKB-ARBA"/>
</dbReference>
<dbReference type="GO" id="GO:0005774">
    <property type="term" value="C:vacuolar membrane"/>
    <property type="evidence" value="ECO:0007669"/>
    <property type="project" value="TreeGrafter"/>
</dbReference>
<evidence type="ECO:0000256" key="3">
    <source>
        <dbReference type="ARBA" id="ARBA00022448"/>
    </source>
</evidence>
<reference evidence="9" key="1">
    <citation type="journal article" date="2013" name="Genome Announc.">
        <title>Genome sequence of the food spoilage yeast Zygosaccharomyces bailii CLIB 213(T).</title>
        <authorList>
            <person name="Galeote V."/>
            <person name="Bigey F."/>
            <person name="Devillers H."/>
            <person name="Neuveglise C."/>
            <person name="Dequin S."/>
        </authorList>
    </citation>
    <scope>NUCLEOTIDE SEQUENCE [LARGE SCALE GENOMIC DNA]</scope>
    <source>
        <strain evidence="9">CLIB 213 / ATCC 58445 / CBS 680 / CCRC 21525 / NBRC 1098 / NCYC 1416 / NRRL Y-2227</strain>
    </source>
</reference>
<evidence type="ECO:0000313" key="9">
    <source>
        <dbReference type="Proteomes" id="UP000019375"/>
    </source>
</evidence>
<dbReference type="Pfam" id="PF14938">
    <property type="entry name" value="SNAP"/>
    <property type="match status" value="1"/>
</dbReference>
<accession>A0A8J2T8L3</accession>
<evidence type="ECO:0000256" key="2">
    <source>
        <dbReference type="ARBA" id="ARBA00010050"/>
    </source>
</evidence>
<evidence type="ECO:0000256" key="1">
    <source>
        <dbReference type="ARBA" id="ARBA00004170"/>
    </source>
</evidence>
<protein>
    <submittedName>
        <fullName evidence="8">ZYBA0S06-05182g1_1</fullName>
    </submittedName>
</protein>
<dbReference type="CDD" id="cd15832">
    <property type="entry name" value="SNAP"/>
    <property type="match status" value="1"/>
</dbReference>
<keyword evidence="9" id="KW-1185">Reference proteome</keyword>
<dbReference type="Gene3D" id="1.25.40.10">
    <property type="entry name" value="Tetratricopeptide repeat domain"/>
    <property type="match status" value="1"/>
</dbReference>
<dbReference type="AlphaFoldDB" id="A0A8J2T8L3"/>
<keyword evidence="6 7" id="KW-0472">Membrane</keyword>
<dbReference type="PANTHER" id="PTHR13768:SF8">
    <property type="entry name" value="ALPHA-SOLUBLE NSF ATTACHMENT PROTEIN"/>
    <property type="match status" value="1"/>
</dbReference>
<dbReference type="SUPFAM" id="SSF48452">
    <property type="entry name" value="TPR-like"/>
    <property type="match status" value="1"/>
</dbReference>
<dbReference type="InterPro" id="IPR000744">
    <property type="entry name" value="NSF_attach"/>
</dbReference>
<comment type="function">
    <text evidence="7">Required for vesicular transport between the endoplasmic reticulum and the Golgi apparatus.</text>
</comment>
<comment type="subcellular location">
    <subcellularLocation>
        <location evidence="1 7">Membrane</location>
        <topology evidence="1 7">Peripheral membrane protein</topology>
    </subcellularLocation>
</comment>
<proteinExistence type="inferred from homology"/>
<dbReference type="GO" id="GO:0006886">
    <property type="term" value="P:intracellular protein transport"/>
    <property type="evidence" value="ECO:0007669"/>
    <property type="project" value="UniProtKB-UniRule"/>
</dbReference>
<comment type="similarity">
    <text evidence="2 7">Belongs to the SNAP family.</text>
</comment>
<gene>
    <name evidence="8" type="ORF">BN860_05182g</name>
</gene>
<dbReference type="InterPro" id="IPR011990">
    <property type="entry name" value="TPR-like_helical_dom_sf"/>
</dbReference>
<evidence type="ECO:0000256" key="7">
    <source>
        <dbReference type="RuleBase" id="RU367013"/>
    </source>
</evidence>
<keyword evidence="4 7" id="KW-0931">ER-Golgi transport</keyword>
<dbReference type="GO" id="GO:0031201">
    <property type="term" value="C:SNARE complex"/>
    <property type="evidence" value="ECO:0007669"/>
    <property type="project" value="TreeGrafter"/>
</dbReference>
<dbReference type="PANTHER" id="PTHR13768">
    <property type="entry name" value="SOLUBLE NSF ATTACHMENT PROTEIN SNAP"/>
    <property type="match status" value="1"/>
</dbReference>
<evidence type="ECO:0000313" key="8">
    <source>
        <dbReference type="EMBL" id="CDF90292.1"/>
    </source>
</evidence>
<sequence>MSDPAELIRRAEKKGVPSSGFMKVFGASDTSKFEEAGDLCIQAANLYKLRKDLKSAGEAFTKAANYQLKAGSDDEAGSTYVEGYKSYKSSGQSMEAINSLQQAVEIFTKRGQFRRGANYEFEMGELLETGLNDYPRAIECYETAGEWYSQDQALALANKCLLRCADLKALNAQYLEASEVYAKLIKNSMGNRLSQWSLKDYYFKMGLCQLAATDSVAAGRTLAEGGREDPNFAESREAQLLQDMIEAVGEGDSQVLSDKVFAFDKYCKLDKWKTTIMLKIKESITEAEDDLL</sequence>
<evidence type="ECO:0000256" key="5">
    <source>
        <dbReference type="ARBA" id="ARBA00022927"/>
    </source>
</evidence>
<dbReference type="GO" id="GO:0019905">
    <property type="term" value="F:syntaxin binding"/>
    <property type="evidence" value="ECO:0007669"/>
    <property type="project" value="TreeGrafter"/>
</dbReference>
<dbReference type="PRINTS" id="PR00448">
    <property type="entry name" value="NSFATTACHMNT"/>
</dbReference>
<dbReference type="FunFam" id="1.25.40.10:FF:000049">
    <property type="entry name" value="Alpha-soluble NSF attachment protein-like"/>
    <property type="match status" value="1"/>
</dbReference>
<organism evidence="8 9">
    <name type="scientific">Zygosaccharomyces bailii (strain CLIB 213 / ATCC 58445 / CBS 680 / BCRC 21525 / NBRC 1098 / NCYC 1416 / NRRL Y-2227)</name>
    <dbReference type="NCBI Taxonomy" id="1333698"/>
    <lineage>
        <taxon>Eukaryota</taxon>
        <taxon>Fungi</taxon>
        <taxon>Dikarya</taxon>
        <taxon>Ascomycota</taxon>
        <taxon>Saccharomycotina</taxon>
        <taxon>Saccharomycetes</taxon>
        <taxon>Saccharomycetales</taxon>
        <taxon>Saccharomycetaceae</taxon>
        <taxon>Zygosaccharomyces</taxon>
    </lineage>
</organism>
<keyword evidence="3 7" id="KW-0813">Transport</keyword>
<dbReference type="GO" id="GO:0035494">
    <property type="term" value="P:SNARE complex disassembly"/>
    <property type="evidence" value="ECO:0007669"/>
    <property type="project" value="TreeGrafter"/>
</dbReference>
<keyword evidence="5 7" id="KW-0653">Protein transport</keyword>